<evidence type="ECO:0000256" key="5">
    <source>
        <dbReference type="SAM" id="Phobius"/>
    </source>
</evidence>
<dbReference type="InterPro" id="IPR052165">
    <property type="entry name" value="Membrane_assoc_protease"/>
</dbReference>
<dbReference type="HOGENOM" id="CLU_116732_2_0_11"/>
<evidence type="ECO:0000313" key="7">
    <source>
        <dbReference type="EMBL" id="EFK53939.1"/>
    </source>
</evidence>
<evidence type="ECO:0000256" key="4">
    <source>
        <dbReference type="ARBA" id="ARBA00023136"/>
    </source>
</evidence>
<comment type="caution">
    <text evidence="7">The sequence shown here is derived from an EMBL/GenBank/DDBJ whole genome shotgun (WGS) entry which is preliminary data.</text>
</comment>
<dbReference type="GO" id="GO:0005886">
    <property type="term" value="C:plasma membrane"/>
    <property type="evidence" value="ECO:0007669"/>
    <property type="project" value="TreeGrafter"/>
</dbReference>
<feature type="transmembrane region" description="Helical" evidence="5">
    <location>
        <begin position="45"/>
        <end position="65"/>
    </location>
</feature>
<dbReference type="PANTHER" id="PTHR33507">
    <property type="entry name" value="INNER MEMBRANE PROTEIN YBBJ"/>
    <property type="match status" value="1"/>
</dbReference>
<sequence length="143" mass="15009">MSVGTVIWLIGTLVLAGLELAAGEFTFLMLAGGAAVTAGASLFGLPVWAEIVIFGLSSAALILFLRPWLHRRYSKPRALDTSPKALVGSKAHVLEDITPSSGQVRLDGSIWSARAIDPAHVIAAGEHVIVADIDGPTAVVWKE</sequence>
<dbReference type="InterPro" id="IPR012340">
    <property type="entry name" value="NA-bd_OB-fold"/>
</dbReference>
<dbReference type="EMBL" id="ACLJ02000003">
    <property type="protein sequence ID" value="EFK53939.1"/>
    <property type="molecule type" value="Genomic_DNA"/>
</dbReference>
<dbReference type="Gene3D" id="2.40.50.140">
    <property type="entry name" value="Nucleic acid-binding proteins"/>
    <property type="match status" value="1"/>
</dbReference>
<evidence type="ECO:0000259" key="6">
    <source>
        <dbReference type="Pfam" id="PF01957"/>
    </source>
</evidence>
<evidence type="ECO:0000256" key="2">
    <source>
        <dbReference type="ARBA" id="ARBA00022692"/>
    </source>
</evidence>
<reference evidence="7" key="1">
    <citation type="submission" date="2010-06" db="EMBL/GenBank/DDBJ databases">
        <authorList>
            <person name="Muzny D."/>
            <person name="Qin X."/>
            <person name="Buhay C."/>
            <person name="Dugan-Rocha S."/>
            <person name="Ding Y."/>
            <person name="Chen G."/>
            <person name="Hawes A."/>
            <person name="Holder M."/>
            <person name="Jhangiani S."/>
            <person name="Johnson A."/>
            <person name="Khan Z."/>
            <person name="Li Z."/>
            <person name="Liu W."/>
            <person name="Liu X."/>
            <person name="Perez L."/>
            <person name="Shen H."/>
            <person name="Wang Q."/>
            <person name="Watt J."/>
            <person name="Xi L."/>
            <person name="Xin Y."/>
            <person name="Zhou J."/>
            <person name="Deng J."/>
            <person name="Jiang H."/>
            <person name="Liu Y."/>
            <person name="Qu J."/>
            <person name="Song X.-Z."/>
            <person name="Zhang L."/>
            <person name="Villasana D."/>
            <person name="Johnson A."/>
            <person name="Liu J."/>
            <person name="Liyanage D."/>
            <person name="Lorensuhewa L."/>
            <person name="Robinson T."/>
            <person name="Song A."/>
            <person name="Song B.-B."/>
            <person name="Dinh H."/>
            <person name="Thornton R."/>
            <person name="Coyle M."/>
            <person name="Francisco L."/>
            <person name="Jackson L."/>
            <person name="Javaid M."/>
            <person name="Korchina V."/>
            <person name="Kovar C."/>
            <person name="Mata R."/>
            <person name="Mathew T."/>
            <person name="Ngo R."/>
            <person name="Nguyen L."/>
            <person name="Nguyen N."/>
            <person name="Okwuonu G."/>
            <person name="Ongeri F."/>
            <person name="Pham C."/>
            <person name="Simmons D."/>
            <person name="Wilczek-Boney K."/>
            <person name="Hale W."/>
            <person name="Jakkamsetti A."/>
            <person name="Pham P."/>
            <person name="Ruth R."/>
            <person name="San Lucas F."/>
            <person name="Warren J."/>
            <person name="Zhang J."/>
            <person name="Zhao Z."/>
            <person name="Zhou C."/>
            <person name="Zhu D."/>
            <person name="Lee S."/>
            <person name="Bess C."/>
            <person name="Blankenburg K."/>
            <person name="Forbes L."/>
            <person name="Fu Q."/>
            <person name="Gubbala S."/>
            <person name="Hirani K."/>
            <person name="Jayaseelan J.C."/>
            <person name="Lara F."/>
            <person name="Munidasa M."/>
            <person name="Palculict T."/>
            <person name="Patil S."/>
            <person name="Pu L.-L."/>
            <person name="Saada N."/>
            <person name="Tang L."/>
            <person name="Weissenberger G."/>
            <person name="Zhu Y."/>
            <person name="Hemphill L."/>
            <person name="Shang Y."/>
            <person name="Youmans B."/>
            <person name="Ayvaz T."/>
            <person name="Ross M."/>
            <person name="Santibanez J."/>
            <person name="Aqrawi P."/>
            <person name="Gross S."/>
            <person name="Joshi V."/>
            <person name="Fowler G."/>
            <person name="Nazareth L."/>
            <person name="Reid J."/>
            <person name="Worley K."/>
            <person name="Petrosino J."/>
            <person name="Highlander S."/>
            <person name="Gibbs R."/>
        </authorList>
    </citation>
    <scope>NUCLEOTIDE SEQUENCE [LARGE SCALE GENOMIC DNA]</scope>
    <source>
        <strain evidence="7">ATCC 33030</strain>
    </source>
</reference>
<keyword evidence="4 5" id="KW-0472">Membrane</keyword>
<dbReference type="InterPro" id="IPR002810">
    <property type="entry name" value="NfeD-like_C"/>
</dbReference>
<keyword evidence="3 5" id="KW-1133">Transmembrane helix</keyword>
<proteinExistence type="predicted"/>
<dbReference type="eggNOG" id="COG1585">
    <property type="taxonomic scope" value="Bacteria"/>
</dbReference>
<evidence type="ECO:0000256" key="3">
    <source>
        <dbReference type="ARBA" id="ARBA00022989"/>
    </source>
</evidence>
<organism evidence="7 8">
    <name type="scientific">Corynebacterium genitalium ATCC 33030</name>
    <dbReference type="NCBI Taxonomy" id="585529"/>
    <lineage>
        <taxon>Bacteria</taxon>
        <taxon>Bacillati</taxon>
        <taxon>Actinomycetota</taxon>
        <taxon>Actinomycetes</taxon>
        <taxon>Mycobacteriales</taxon>
        <taxon>Corynebacteriaceae</taxon>
        <taxon>Corynebacterium</taxon>
    </lineage>
</organism>
<dbReference type="AlphaFoldDB" id="D7WCQ8"/>
<dbReference type="STRING" id="585529.HMPREF0291_11596"/>
<dbReference type="SUPFAM" id="SSF141322">
    <property type="entry name" value="NfeD domain-like"/>
    <property type="match status" value="1"/>
</dbReference>
<keyword evidence="8" id="KW-1185">Reference proteome</keyword>
<keyword evidence="2 5" id="KW-0812">Transmembrane</keyword>
<gene>
    <name evidence="7" type="ORF">HMPREF0291_11596</name>
</gene>
<dbReference type="Proteomes" id="UP000004208">
    <property type="component" value="Unassembled WGS sequence"/>
</dbReference>
<comment type="subcellular location">
    <subcellularLocation>
        <location evidence="1">Membrane</location>
        <topology evidence="1">Multi-pass membrane protein</topology>
    </subcellularLocation>
</comment>
<dbReference type="PANTHER" id="PTHR33507:SF3">
    <property type="entry name" value="INNER MEMBRANE PROTEIN YBBJ"/>
    <property type="match status" value="1"/>
</dbReference>
<dbReference type="Pfam" id="PF01957">
    <property type="entry name" value="NfeD"/>
    <property type="match status" value="1"/>
</dbReference>
<evidence type="ECO:0000313" key="8">
    <source>
        <dbReference type="Proteomes" id="UP000004208"/>
    </source>
</evidence>
<evidence type="ECO:0000256" key="1">
    <source>
        <dbReference type="ARBA" id="ARBA00004141"/>
    </source>
</evidence>
<protein>
    <submittedName>
        <fullName evidence="7">Nodulation efficiency protein D</fullName>
    </submittedName>
</protein>
<accession>D7WCQ8</accession>
<feature type="domain" description="NfeD-like C-terminal" evidence="6">
    <location>
        <begin position="84"/>
        <end position="142"/>
    </location>
</feature>
<name>D7WCQ8_9CORY</name>